<dbReference type="SMART" id="SM00563">
    <property type="entry name" value="PlsC"/>
    <property type="match status" value="1"/>
</dbReference>
<proteinExistence type="predicted"/>
<comment type="pathway">
    <text evidence="1">Lipid metabolism.</text>
</comment>
<accession>A0A1I4Y5C7</accession>
<dbReference type="GO" id="GO:0003841">
    <property type="term" value="F:1-acylglycerol-3-phosphate O-acyltransferase activity"/>
    <property type="evidence" value="ECO:0007669"/>
    <property type="project" value="TreeGrafter"/>
</dbReference>
<evidence type="ECO:0000313" key="5">
    <source>
        <dbReference type="EMBL" id="SFN33261.1"/>
    </source>
</evidence>
<keyword evidence="6" id="KW-1185">Reference proteome</keyword>
<organism evidence="5 6">
    <name type="scientific">Dokdonella immobilis</name>
    <dbReference type="NCBI Taxonomy" id="578942"/>
    <lineage>
        <taxon>Bacteria</taxon>
        <taxon>Pseudomonadati</taxon>
        <taxon>Pseudomonadota</taxon>
        <taxon>Gammaproteobacteria</taxon>
        <taxon>Lysobacterales</taxon>
        <taxon>Rhodanobacteraceae</taxon>
        <taxon>Dokdonella</taxon>
    </lineage>
</organism>
<reference evidence="5 6" key="1">
    <citation type="submission" date="2016-10" db="EMBL/GenBank/DDBJ databases">
        <authorList>
            <person name="de Groot N.N."/>
        </authorList>
    </citation>
    <scope>NUCLEOTIDE SEQUENCE [LARGE SCALE GENOMIC DNA]</scope>
    <source>
        <strain evidence="5 6">CGMCC 1.7659</strain>
    </source>
</reference>
<dbReference type="Pfam" id="PF01553">
    <property type="entry name" value="Acyltransferase"/>
    <property type="match status" value="1"/>
</dbReference>
<evidence type="ECO:0000313" key="6">
    <source>
        <dbReference type="Proteomes" id="UP000198575"/>
    </source>
</evidence>
<keyword evidence="3 5" id="KW-0012">Acyltransferase</keyword>
<dbReference type="Proteomes" id="UP000198575">
    <property type="component" value="Unassembled WGS sequence"/>
</dbReference>
<sequence length="198" mass="22570">MNTPALPRQLPPSMPQLRSHVGRRLARWFVTRCGWKLRGDFPDVARLVLIAAPHSSWWDGFWGLLIKIAIGADVSFMAKRELFVGPLGWVLRKLGGIPVERSATHGVVEQMAERLRVAERLWIGVAPEGTRKPVKQWRTGFWHIARAADVPILPVYFHYPERTIGVGPLFNTSDDMRADLARLRDFYAPWKGRNRGTN</sequence>
<dbReference type="PANTHER" id="PTHR10434:SF9">
    <property type="entry name" value="PHOSPHOLIPID_GLYCEROL ACYLTRANSFERASE DOMAIN-CONTAINING PROTEIN"/>
    <property type="match status" value="1"/>
</dbReference>
<dbReference type="SUPFAM" id="SSF69593">
    <property type="entry name" value="Glycerol-3-phosphate (1)-acyltransferase"/>
    <property type="match status" value="1"/>
</dbReference>
<protein>
    <submittedName>
        <fullName evidence="5">1-acyl-sn-glycerol-3-phosphate acyltransferases</fullName>
    </submittedName>
</protein>
<name>A0A1I4Y5C7_9GAMM</name>
<gene>
    <name evidence="5" type="ORF">SAMN05216289_11515</name>
</gene>
<dbReference type="PANTHER" id="PTHR10434">
    <property type="entry name" value="1-ACYL-SN-GLYCEROL-3-PHOSPHATE ACYLTRANSFERASE"/>
    <property type="match status" value="1"/>
</dbReference>
<evidence type="ECO:0000256" key="3">
    <source>
        <dbReference type="ARBA" id="ARBA00023315"/>
    </source>
</evidence>
<dbReference type="AlphaFoldDB" id="A0A1I4Y5C7"/>
<feature type="domain" description="Phospholipid/glycerol acyltransferase" evidence="4">
    <location>
        <begin position="48"/>
        <end position="160"/>
    </location>
</feature>
<dbReference type="STRING" id="578942.SAMN05216289_11515"/>
<evidence type="ECO:0000256" key="1">
    <source>
        <dbReference type="ARBA" id="ARBA00005189"/>
    </source>
</evidence>
<dbReference type="CDD" id="cd07988">
    <property type="entry name" value="LPLAT_ABO13168-like"/>
    <property type="match status" value="1"/>
</dbReference>
<dbReference type="InterPro" id="IPR002123">
    <property type="entry name" value="Plipid/glycerol_acylTrfase"/>
</dbReference>
<dbReference type="GO" id="GO:0006654">
    <property type="term" value="P:phosphatidic acid biosynthetic process"/>
    <property type="evidence" value="ECO:0007669"/>
    <property type="project" value="TreeGrafter"/>
</dbReference>
<keyword evidence="2 5" id="KW-0808">Transferase</keyword>
<dbReference type="EMBL" id="FOVF01000015">
    <property type="protein sequence ID" value="SFN33261.1"/>
    <property type="molecule type" value="Genomic_DNA"/>
</dbReference>
<evidence type="ECO:0000256" key="2">
    <source>
        <dbReference type="ARBA" id="ARBA00022679"/>
    </source>
</evidence>
<evidence type="ECO:0000259" key="4">
    <source>
        <dbReference type="SMART" id="SM00563"/>
    </source>
</evidence>